<dbReference type="Pfam" id="PF00612">
    <property type="entry name" value="IQ"/>
    <property type="match status" value="3"/>
</dbReference>
<dbReference type="PANTHER" id="PTHR15673:SF2">
    <property type="entry name" value="IQ CALMODULIN-BINDING MOTIF-CONTAINING PROTEIN 1"/>
    <property type="match status" value="1"/>
</dbReference>
<dbReference type="Gene3D" id="1.20.5.190">
    <property type="match status" value="1"/>
</dbReference>
<dbReference type="InterPro" id="IPR028765">
    <property type="entry name" value="IQCB1"/>
</dbReference>
<gene>
    <name evidence="2" type="primary">LOC101861972</name>
</gene>
<evidence type="ECO:0000313" key="2">
    <source>
        <dbReference type="RefSeq" id="XP_012941551.1"/>
    </source>
</evidence>
<accession>A0ABM1A638</accession>
<protein>
    <submittedName>
        <fullName evidence="2">IQ calmodulin-binding motif-containing protein 1</fullName>
    </submittedName>
</protein>
<dbReference type="SMART" id="SM00015">
    <property type="entry name" value="IQ"/>
    <property type="match status" value="3"/>
</dbReference>
<name>A0ABM1A638_APLCA</name>
<proteinExistence type="predicted"/>
<organism evidence="1 2">
    <name type="scientific">Aplysia californica</name>
    <name type="common">California sea hare</name>
    <dbReference type="NCBI Taxonomy" id="6500"/>
    <lineage>
        <taxon>Eukaryota</taxon>
        <taxon>Metazoa</taxon>
        <taxon>Spiralia</taxon>
        <taxon>Lophotrochozoa</taxon>
        <taxon>Mollusca</taxon>
        <taxon>Gastropoda</taxon>
        <taxon>Heterobranchia</taxon>
        <taxon>Euthyneura</taxon>
        <taxon>Tectipleura</taxon>
        <taxon>Aplysiida</taxon>
        <taxon>Aplysioidea</taxon>
        <taxon>Aplysiidae</taxon>
        <taxon>Aplysia</taxon>
    </lineage>
</organism>
<keyword evidence="1" id="KW-1185">Reference proteome</keyword>
<evidence type="ECO:0000313" key="1">
    <source>
        <dbReference type="Proteomes" id="UP000694888"/>
    </source>
</evidence>
<reference evidence="2" key="1">
    <citation type="submission" date="2025-08" db="UniProtKB">
        <authorList>
            <consortium name="RefSeq"/>
        </authorList>
    </citation>
    <scope>IDENTIFICATION</scope>
</reference>
<dbReference type="PANTHER" id="PTHR15673">
    <property type="entry name" value="IQ CALMODULIN-BINDING MOTIF CONTAINING PROTEIN 1"/>
    <property type="match status" value="1"/>
</dbReference>
<dbReference type="PROSITE" id="PS50096">
    <property type="entry name" value="IQ"/>
    <property type="match status" value="2"/>
</dbReference>
<sequence length="604" mass="70396">MDTGRSTASRKGDPRIVGIAKEVSESRDRKVPALLLQLKPILNEAAATSEEGIRMRQELWQYNLLKVAVLVLRQDYSVIPGEWGAAADLALLVSQATCGLACVTSEDRRQLEEDFLPRCVENMLLLSRHIHGILASLSASRERDKEASELCASFKKVLDALVHLASGYFYICPQVLTSQWLLQLLVSDTHKVTNITMATMEKLLRLDPQLLTRLNESTLHTLMDELVYKLTVNTDVMIAAGACRCLLRFCDHHKSLVELLCLRYRGLRPLLRRWEGRGFDRDLRHMAVLLESGSAIKAKAQRRDECARYIQAVWKGFRTRRRLVQANRAFAKFHKSYRLKKSRQEQVKLQTQYQTELHHQMKRRRQQLIRQFDEKRLHALEVLPASGIEEYLRKEKSVAALRIQTLWRGHRERSRVSERQKVKRQVKAAIIIQRGVRRWLERVEQARQEFPRHFKPDGLTEERKIELSGRIKQWREQNPSRMETPEEVAERHQRAQEMLARHYGNVRRYRKLEYQCHNLLARLDTDTELVSLAPSLGDITAADVDMYSSRSLPVATAAKQQHKLMMRRLQQPWWKTLGWEEEEEVDEDERERVVAEVLLETMGV</sequence>
<dbReference type="InterPro" id="IPR000048">
    <property type="entry name" value="IQ_motif_EF-hand-BS"/>
</dbReference>
<dbReference type="RefSeq" id="XP_012941551.1">
    <property type="nucleotide sequence ID" value="XM_013086097.2"/>
</dbReference>
<dbReference type="GeneID" id="101861972"/>
<dbReference type="Proteomes" id="UP000694888">
    <property type="component" value="Unplaced"/>
</dbReference>